<dbReference type="NCBIfam" id="TIGR01146">
    <property type="entry name" value="ATPsyn_F1gamma"/>
    <property type="match status" value="1"/>
</dbReference>
<dbReference type="GO" id="GO:0046933">
    <property type="term" value="F:proton-transporting ATP synthase activity, rotational mechanism"/>
    <property type="evidence" value="ECO:0007669"/>
    <property type="project" value="InterPro"/>
</dbReference>
<evidence type="ECO:0000256" key="3">
    <source>
        <dbReference type="ARBA" id="ARBA00007681"/>
    </source>
</evidence>
<dbReference type="Pfam" id="PF00231">
    <property type="entry name" value="ATP-synt"/>
    <property type="match status" value="1"/>
</dbReference>
<keyword evidence="9" id="KW-0066">ATP synthesis</keyword>
<dbReference type="CDD" id="cd12151">
    <property type="entry name" value="F1-ATPase_gamma"/>
    <property type="match status" value="1"/>
</dbReference>
<proteinExistence type="inferred from homology"/>
<evidence type="ECO:0000313" key="11">
    <source>
        <dbReference type="EMBL" id="CAD7699684.1"/>
    </source>
</evidence>
<dbReference type="EMBL" id="CAJHUC010001089">
    <property type="protein sequence ID" value="CAD7699684.1"/>
    <property type="molecule type" value="Genomic_DNA"/>
</dbReference>
<sequence>MAAPAQAGLRASSFVGDANALSAQKRPQAGTSRGNLQVLAAGLREVRTRIDSVKNTQKITDAMKLVAAAKVRRAQEAVVNGRPFSENLVKVLYGVNQRLRVEDVDSPLASVRPVKAVSLVVVTGDRGLCGGYNNYVIRKAENRYKELEGLGIDVSLICVGVKGSSYFNRRPQYKKINDFSLGGTPTTKEAQGIADEIFAGFVSGESDKVELIYTRFVSLISAEPTIQTLLPLTPQGEICDLDGTCVDAQDDEIFRLTTEGGEFKVEREKVTTEAAPLDASLIFEQDPVQILDALLPLYLNACLLRALQEALASELAARMNAMNSASDNAAELKKALSIQYNKARQAVITKELLEIVSGANALGG</sequence>
<comment type="similarity">
    <text evidence="3">Belongs to the ATPase gamma chain family.</text>
</comment>
<dbReference type="SUPFAM" id="SSF52943">
    <property type="entry name" value="ATP synthase (F1-ATPase), gamma subunit"/>
    <property type="match status" value="1"/>
</dbReference>
<keyword evidence="7" id="KW-0472">Membrane</keyword>
<evidence type="ECO:0000256" key="2">
    <source>
        <dbReference type="ARBA" id="ARBA00004525"/>
    </source>
</evidence>
<dbReference type="PRINTS" id="PR00126">
    <property type="entry name" value="ATPASEGAMMA"/>
</dbReference>
<dbReference type="PANTHER" id="PTHR11693">
    <property type="entry name" value="ATP SYNTHASE GAMMA CHAIN"/>
    <property type="match status" value="1"/>
</dbReference>
<dbReference type="Gene3D" id="3.40.1380.10">
    <property type="match status" value="1"/>
</dbReference>
<accession>A0A8S1IXJ4</accession>
<keyword evidence="5" id="KW-0375">Hydrogen ion transport</keyword>
<keyword evidence="12" id="KW-1185">Reference proteome</keyword>
<evidence type="ECO:0000256" key="6">
    <source>
        <dbReference type="ARBA" id="ARBA00023065"/>
    </source>
</evidence>
<dbReference type="HAMAP" id="MF_00815">
    <property type="entry name" value="ATP_synth_gamma_bact"/>
    <property type="match status" value="1"/>
</dbReference>
<organism evidence="11 12">
    <name type="scientific">Ostreobium quekettii</name>
    <dbReference type="NCBI Taxonomy" id="121088"/>
    <lineage>
        <taxon>Eukaryota</taxon>
        <taxon>Viridiplantae</taxon>
        <taxon>Chlorophyta</taxon>
        <taxon>core chlorophytes</taxon>
        <taxon>Ulvophyceae</taxon>
        <taxon>TCBD clade</taxon>
        <taxon>Bryopsidales</taxon>
        <taxon>Ostreobineae</taxon>
        <taxon>Ostreobiaceae</taxon>
        <taxon>Ostreobium</taxon>
    </lineage>
</organism>
<gene>
    <name evidence="11" type="ORF">OSTQU699_LOCUS5043</name>
</gene>
<dbReference type="FunFam" id="1.10.287.80:FF:000004">
    <property type="entry name" value="ATP synthase gamma chain, chloroplastic"/>
    <property type="match status" value="1"/>
</dbReference>
<evidence type="ECO:0000256" key="1">
    <source>
        <dbReference type="ARBA" id="ARBA00003456"/>
    </source>
</evidence>
<keyword evidence="4" id="KW-0813">Transport</keyword>
<dbReference type="FunFam" id="3.40.1380.10:FF:000006">
    <property type="entry name" value="ATP synthase gamma chain"/>
    <property type="match status" value="1"/>
</dbReference>
<dbReference type="PROSITE" id="PS00153">
    <property type="entry name" value="ATPASE_GAMMA"/>
    <property type="match status" value="1"/>
</dbReference>
<dbReference type="OrthoDB" id="239812at2759"/>
<dbReference type="PANTHER" id="PTHR11693:SF41">
    <property type="entry name" value="ATP SYNTHASE GAMMA CHAIN, CHLOROPLASTIC"/>
    <property type="match status" value="1"/>
</dbReference>
<keyword evidence="6" id="KW-0406">Ion transport</keyword>
<evidence type="ECO:0000256" key="10">
    <source>
        <dbReference type="ARBA" id="ARBA00031066"/>
    </source>
</evidence>
<dbReference type="InterPro" id="IPR035968">
    <property type="entry name" value="ATP_synth_F1_ATPase_gsu"/>
</dbReference>
<evidence type="ECO:0000256" key="7">
    <source>
        <dbReference type="ARBA" id="ARBA00023136"/>
    </source>
</evidence>
<evidence type="ECO:0000256" key="5">
    <source>
        <dbReference type="ARBA" id="ARBA00022781"/>
    </source>
</evidence>
<comment type="subcellular location">
    <subcellularLocation>
        <location evidence="2">Plastid</location>
        <location evidence="2">Chloroplast thylakoid membrane</location>
        <topology evidence="2">Peripheral membrane protein</topology>
    </subcellularLocation>
</comment>
<evidence type="ECO:0000256" key="9">
    <source>
        <dbReference type="ARBA" id="ARBA00023310"/>
    </source>
</evidence>
<comment type="caution">
    <text evidence="11">The sequence shown here is derived from an EMBL/GenBank/DDBJ whole genome shotgun (WGS) entry which is preliminary data.</text>
</comment>
<dbReference type="GO" id="GO:0009535">
    <property type="term" value="C:chloroplast thylakoid membrane"/>
    <property type="evidence" value="ECO:0007669"/>
    <property type="project" value="UniProtKB-SubCell"/>
</dbReference>
<evidence type="ECO:0000313" key="12">
    <source>
        <dbReference type="Proteomes" id="UP000708148"/>
    </source>
</evidence>
<dbReference type="NCBIfam" id="NF004145">
    <property type="entry name" value="PRK05621.1-2"/>
    <property type="match status" value="1"/>
</dbReference>
<keyword evidence="8" id="KW-0139">CF(1)</keyword>
<dbReference type="InterPro" id="IPR023632">
    <property type="entry name" value="ATP_synth_F1_gsu_CS"/>
</dbReference>
<dbReference type="FunFam" id="1.10.287.80:FF:000003">
    <property type="entry name" value="ATP synthase gamma chain, chloroplastic"/>
    <property type="match status" value="1"/>
</dbReference>
<evidence type="ECO:0000256" key="4">
    <source>
        <dbReference type="ARBA" id="ARBA00022448"/>
    </source>
</evidence>
<name>A0A8S1IXJ4_9CHLO</name>
<protein>
    <recommendedName>
        <fullName evidence="10">F-ATPase gamma subunit</fullName>
    </recommendedName>
</protein>
<comment type="function">
    <text evidence="1">Produces ATP from ADP in the presence of a proton gradient across the membrane. The gamma chain is believed to be important in regulating ATPase activity and the flow of protons through the CF(0) complex.</text>
</comment>
<reference evidence="11" key="1">
    <citation type="submission" date="2020-12" db="EMBL/GenBank/DDBJ databases">
        <authorList>
            <person name="Iha C."/>
        </authorList>
    </citation>
    <scope>NUCLEOTIDE SEQUENCE</scope>
</reference>
<evidence type="ECO:0000256" key="8">
    <source>
        <dbReference type="ARBA" id="ARBA00023196"/>
    </source>
</evidence>
<dbReference type="GO" id="GO:0045259">
    <property type="term" value="C:proton-transporting ATP synthase complex"/>
    <property type="evidence" value="ECO:0007669"/>
    <property type="project" value="UniProtKB-KW"/>
</dbReference>
<dbReference type="InterPro" id="IPR000131">
    <property type="entry name" value="ATP_synth_F1_gsu"/>
</dbReference>
<dbReference type="Gene3D" id="1.10.287.80">
    <property type="entry name" value="ATP synthase, gamma subunit, helix hairpin domain"/>
    <property type="match status" value="2"/>
</dbReference>
<dbReference type="AlphaFoldDB" id="A0A8S1IXJ4"/>
<dbReference type="Proteomes" id="UP000708148">
    <property type="component" value="Unassembled WGS sequence"/>
</dbReference>